<evidence type="ECO:0000313" key="3">
    <source>
        <dbReference type="EMBL" id="SHJ63180.1"/>
    </source>
</evidence>
<dbReference type="GO" id="GO:0005975">
    <property type="term" value="P:carbohydrate metabolic process"/>
    <property type="evidence" value="ECO:0007669"/>
    <property type="project" value="UniProtKB-ARBA"/>
</dbReference>
<sequence>MRPRVLVGLLAALIASVPGVVAHGDEGISWTVAVGDDGTPRPNFVYEASPGQVVEDTWVVGNSGTEALLLQVYAADAFTTSSGQLDLQASESVPVGVGAWVSPTVDSVTIAPGEEKQVGFTLVVPADAPPGDYAGGLVTALSEETQGTVQLERRLATRIHVRVPGELITSLSVGDLLVSGEPAINPFAPVALDLSYTVTNDGTARAFGRETITVAGPGGLGRSTVTRETAETLPGSTLTLSLGVQGVWALGPTRVSVEVVPEGIDGSPGAPVTAEASLWLVPWGWLGILALLVAGAVVLGVLRGRRSWQWVDPAEVATAPSDD</sequence>
<keyword evidence="1" id="KW-1133">Transmembrane helix</keyword>
<dbReference type="Proteomes" id="UP000184512">
    <property type="component" value="Unassembled WGS sequence"/>
</dbReference>
<keyword evidence="1" id="KW-0472">Membrane</keyword>
<name>A0A1M6KWB9_9ACTN</name>
<proteinExistence type="predicted"/>
<dbReference type="InterPro" id="IPR013783">
    <property type="entry name" value="Ig-like_fold"/>
</dbReference>
<keyword evidence="1" id="KW-0812">Transmembrane</keyword>
<organism evidence="3 4">
    <name type="scientific">Tessaracoccus bendigoensis DSM 12906</name>
    <dbReference type="NCBI Taxonomy" id="1123357"/>
    <lineage>
        <taxon>Bacteria</taxon>
        <taxon>Bacillati</taxon>
        <taxon>Actinomycetota</taxon>
        <taxon>Actinomycetes</taxon>
        <taxon>Propionibacteriales</taxon>
        <taxon>Propionibacteriaceae</taxon>
        <taxon>Tessaracoccus</taxon>
    </lineage>
</organism>
<feature type="signal peptide" evidence="2">
    <location>
        <begin position="1"/>
        <end position="22"/>
    </location>
</feature>
<keyword evidence="2" id="KW-0732">Signal</keyword>
<gene>
    <name evidence="3" type="ORF">SAMN02745244_02924</name>
</gene>
<reference evidence="3 4" key="1">
    <citation type="submission" date="2016-11" db="EMBL/GenBank/DDBJ databases">
        <authorList>
            <person name="Jaros S."/>
            <person name="Januszkiewicz K."/>
            <person name="Wedrychowicz H."/>
        </authorList>
    </citation>
    <scope>NUCLEOTIDE SEQUENCE [LARGE SCALE GENOMIC DNA]</scope>
    <source>
        <strain evidence="3 4">DSM 12906</strain>
    </source>
</reference>
<evidence type="ECO:0000256" key="2">
    <source>
        <dbReference type="SAM" id="SignalP"/>
    </source>
</evidence>
<feature type="chain" id="PRO_5039078167" description="DUF916 domain-containing protein" evidence="2">
    <location>
        <begin position="23"/>
        <end position="323"/>
    </location>
</feature>
<feature type="transmembrane region" description="Helical" evidence="1">
    <location>
        <begin position="283"/>
        <end position="302"/>
    </location>
</feature>
<dbReference type="RefSeq" id="WP_073189612.1">
    <property type="nucleotide sequence ID" value="NZ_FQZG01000064.1"/>
</dbReference>
<protein>
    <recommendedName>
        <fullName evidence="5">DUF916 domain-containing protein</fullName>
    </recommendedName>
</protein>
<dbReference type="AlphaFoldDB" id="A0A1M6KWB9"/>
<dbReference type="Gene3D" id="2.60.40.10">
    <property type="entry name" value="Immunoglobulins"/>
    <property type="match status" value="1"/>
</dbReference>
<dbReference type="OrthoDB" id="4336304at2"/>
<dbReference type="EMBL" id="FQZG01000064">
    <property type="protein sequence ID" value="SHJ63180.1"/>
    <property type="molecule type" value="Genomic_DNA"/>
</dbReference>
<accession>A0A1M6KWB9</accession>
<evidence type="ECO:0000256" key="1">
    <source>
        <dbReference type="SAM" id="Phobius"/>
    </source>
</evidence>
<evidence type="ECO:0008006" key="5">
    <source>
        <dbReference type="Google" id="ProtNLM"/>
    </source>
</evidence>
<evidence type="ECO:0000313" key="4">
    <source>
        <dbReference type="Proteomes" id="UP000184512"/>
    </source>
</evidence>
<dbReference type="STRING" id="1123357.SAMN02745244_02924"/>
<keyword evidence="4" id="KW-1185">Reference proteome</keyword>